<feature type="chain" id="PRO_5021762252" description="FlgD Ig-like domain-containing protein" evidence="1">
    <location>
        <begin position="24"/>
        <end position="1195"/>
    </location>
</feature>
<dbReference type="EMBL" id="VBOW01000038">
    <property type="protein sequence ID" value="TMQ58243.1"/>
    <property type="molecule type" value="Genomic_DNA"/>
</dbReference>
<feature type="signal peptide" evidence="1">
    <location>
        <begin position="1"/>
        <end position="23"/>
    </location>
</feature>
<accession>A0A538T3P2</accession>
<evidence type="ECO:0000256" key="1">
    <source>
        <dbReference type="SAM" id="SignalP"/>
    </source>
</evidence>
<organism evidence="2 3">
    <name type="scientific">Eiseniibacteriota bacterium</name>
    <dbReference type="NCBI Taxonomy" id="2212470"/>
    <lineage>
        <taxon>Bacteria</taxon>
        <taxon>Candidatus Eiseniibacteriota</taxon>
    </lineage>
</organism>
<comment type="caution">
    <text evidence="2">The sequence shown here is derived from an EMBL/GenBank/DDBJ whole genome shotgun (WGS) entry which is preliminary data.</text>
</comment>
<gene>
    <name evidence="2" type="ORF">E6K76_08245</name>
</gene>
<dbReference type="Gene3D" id="2.60.40.4070">
    <property type="match status" value="1"/>
</dbReference>
<feature type="non-terminal residue" evidence="2">
    <location>
        <position position="1195"/>
    </location>
</feature>
<dbReference type="Proteomes" id="UP000316852">
    <property type="component" value="Unassembled WGS sequence"/>
</dbReference>
<sequence length="1195" mass="126824">MRKTLFAMLGLVALGLWALPALAAVSVDPLKNPPKVSEPIPLENRAGIFQQRLGGNYQGTLSGTLIKQSQATTTWFLYPGACADRQNGVPGTLGTWSPRTTPQADSLNGYVAGTTGPYGTADQSLSEILWHVSDNGTCTPGTNCPAALAGSRMLWCGKFDANYISSKFGYPNLTFQFIYFDTGTHAANYNVVLTYDINCEKNYDFTYLIGGGDGLRDPVGNARPTLDHVIADGAAGNVKLLIAWTGSESPGVTNATGGNTTGGTVVVTGAGDQPETPVVGASYVIEAQHRALYLVFKSDCLFSTEDGSWKNGHGQMVDNVSVSDNGALYTDEASVNVPDTTVPPGGGVVIKGTGAAPVISARVGPGQGTLWQLVAGNNLPTPDLCTPKNTFGDLIFEGGNASTFHTVPNQFNSIVVCTFPIPAGVASVLALWDEYLDLPRFQGYVQYSEFRIFKGGSWGNWDNTSPGGGVVTGARQSWGTDGDELAAATQADSVQIRYNIQCIPFFAADHNNCGDVLYGILYDNFRLELTTGVPAPIFGVFVGAVAQSMFIDGTIASPGSCTAATVTAGQCWPGVRGSDIGTAAAVHDNFNSPLGDSITLGVVTGLRKNGMGVNWHHAFDKGVNFGLTIAHTNPNFVAAFDKPRIIYRLFDPTTKTWSPFDSSELDVNNLSVAGNDTTVVDQEYRMNWPPRDKVGTSLPGGFSVNGKTLYSQLNFMPRGSRIQYYWKGVDLNGGTSYQFSSDALAREVENLPTLPGGSIVAPDIIEFDVLPSTYALGAPGSQLASSNNTPLLDLDGSYTRWNFGSHATVQALRALGVRADRYRTLQGLEEGGHIGGHEFAGTRAGRLSNYFPNMDEYNIKDLLTNSYRIMIESSHTATSVVDEESDSRLINQWWVTETPSSGGDRCIFASGDDYFTALLAVGGVPHPNEGALAADVFGVAAAANQWNGGNVNQFPVIKDLFADPAAGPALGTGTFTYVADGGCPAPNRFDALTKIGSPSAQNSATYPTFASVTNVAAVSYMTEKDGISDHDRNKALGYGFSIQFIRQGGENLVDTRAQVLYKFLTSCRGARAATDTASCWPCPTDANKYGNWATLAGFQIGTYGPLYALQDNTKVLSGVGPGSGAPPVANRLDRNFPNPFNPETAIRFSSATAGRVDVRIFNVAGRLVQTISKNVTPGVNEVRWNGKSSDGASLA</sequence>
<dbReference type="AlphaFoldDB" id="A0A538T3P2"/>
<keyword evidence="1" id="KW-0732">Signal</keyword>
<name>A0A538T3P2_UNCEI</name>
<evidence type="ECO:0008006" key="4">
    <source>
        <dbReference type="Google" id="ProtNLM"/>
    </source>
</evidence>
<reference evidence="2 3" key="1">
    <citation type="journal article" date="2019" name="Nat. Microbiol.">
        <title>Mediterranean grassland soil C-N compound turnover is dependent on rainfall and depth, and is mediated by genomically divergent microorganisms.</title>
        <authorList>
            <person name="Diamond S."/>
            <person name="Andeer P.F."/>
            <person name="Li Z."/>
            <person name="Crits-Christoph A."/>
            <person name="Burstein D."/>
            <person name="Anantharaman K."/>
            <person name="Lane K.R."/>
            <person name="Thomas B.C."/>
            <person name="Pan C."/>
            <person name="Northen T.R."/>
            <person name="Banfield J.F."/>
        </authorList>
    </citation>
    <scope>NUCLEOTIDE SEQUENCE [LARGE SCALE GENOMIC DNA]</scope>
    <source>
        <strain evidence="2">WS_6</strain>
    </source>
</reference>
<evidence type="ECO:0000313" key="3">
    <source>
        <dbReference type="Proteomes" id="UP000316852"/>
    </source>
</evidence>
<protein>
    <recommendedName>
        <fullName evidence="4">FlgD Ig-like domain-containing protein</fullName>
    </recommendedName>
</protein>
<proteinExistence type="predicted"/>
<evidence type="ECO:0000313" key="2">
    <source>
        <dbReference type="EMBL" id="TMQ58243.1"/>
    </source>
</evidence>